<evidence type="ECO:0000259" key="5">
    <source>
        <dbReference type="SMART" id="SM00849"/>
    </source>
</evidence>
<evidence type="ECO:0000256" key="1">
    <source>
        <dbReference type="ARBA" id="ARBA00001947"/>
    </source>
</evidence>
<reference evidence="6" key="1">
    <citation type="submission" date="2022-10" db="EMBL/GenBank/DDBJ databases">
        <authorList>
            <person name="Yu W.X."/>
        </authorList>
    </citation>
    <scope>NUCLEOTIDE SEQUENCE</scope>
    <source>
        <strain evidence="6">D04</strain>
    </source>
</reference>
<evidence type="ECO:0000256" key="2">
    <source>
        <dbReference type="ARBA" id="ARBA00022723"/>
    </source>
</evidence>
<dbReference type="EMBL" id="JAPDPI010000011">
    <property type="protein sequence ID" value="MCW3805410.1"/>
    <property type="molecule type" value="Genomic_DNA"/>
</dbReference>
<dbReference type="SMART" id="SM00849">
    <property type="entry name" value="Lactamase_B"/>
    <property type="match status" value="1"/>
</dbReference>
<dbReference type="AlphaFoldDB" id="A0AAE3MD49"/>
<dbReference type="SUPFAM" id="SSF56281">
    <property type="entry name" value="Metallo-hydrolase/oxidoreductase"/>
    <property type="match status" value="1"/>
</dbReference>
<sequence>MLKVHTLIYSPWQENTYVVAAENGDCIIIDPGCLTAEEQQHLVTFLSQNSLTPKRLLNTHLHLDHVFGNRYVCERFNLGAEAHKGDEFWIEQTVPYAAQMGMQLDQNPPALKGYLEHNQEIEFGGTTIKVLHVPGHSPGGIVLYCEEDNFVIAGDVIFRESIGRADLPGGDFDTLINGIKEHLLSLPDDVVVYSGHGPSTTIGHERNHNPFF</sequence>
<dbReference type="InterPro" id="IPR051453">
    <property type="entry name" value="MBL_Glyoxalase_II"/>
</dbReference>
<keyword evidence="3" id="KW-0378">Hydrolase</keyword>
<organism evidence="6 7">
    <name type="scientific">Plebeiibacterium marinum</name>
    <dbReference type="NCBI Taxonomy" id="2992111"/>
    <lineage>
        <taxon>Bacteria</taxon>
        <taxon>Pseudomonadati</taxon>
        <taxon>Bacteroidota</taxon>
        <taxon>Bacteroidia</taxon>
        <taxon>Marinilabiliales</taxon>
        <taxon>Marinilabiliaceae</taxon>
        <taxon>Plebeiibacterium</taxon>
    </lineage>
</organism>
<evidence type="ECO:0000313" key="7">
    <source>
        <dbReference type="Proteomes" id="UP001207408"/>
    </source>
</evidence>
<dbReference type="Proteomes" id="UP001207408">
    <property type="component" value="Unassembled WGS sequence"/>
</dbReference>
<dbReference type="InterPro" id="IPR001279">
    <property type="entry name" value="Metallo-B-lactamas"/>
</dbReference>
<evidence type="ECO:0000313" key="6">
    <source>
        <dbReference type="EMBL" id="MCW3805410.1"/>
    </source>
</evidence>
<name>A0AAE3MD49_9BACT</name>
<dbReference type="InterPro" id="IPR036866">
    <property type="entry name" value="RibonucZ/Hydroxyglut_hydro"/>
</dbReference>
<dbReference type="PANTHER" id="PTHR46233:SF3">
    <property type="entry name" value="HYDROXYACYLGLUTATHIONE HYDROLASE GLOC"/>
    <property type="match status" value="1"/>
</dbReference>
<gene>
    <name evidence="6" type="ORF">OM074_07205</name>
</gene>
<comment type="caution">
    <text evidence="6">The sequence shown here is derived from an EMBL/GenBank/DDBJ whole genome shotgun (WGS) entry which is preliminary data.</text>
</comment>
<dbReference type="GO" id="GO:0016787">
    <property type="term" value="F:hydrolase activity"/>
    <property type="evidence" value="ECO:0007669"/>
    <property type="project" value="UniProtKB-KW"/>
</dbReference>
<keyword evidence="4" id="KW-0862">Zinc</keyword>
<accession>A0AAE3MD49</accession>
<dbReference type="Pfam" id="PF00753">
    <property type="entry name" value="Lactamase_B"/>
    <property type="match status" value="1"/>
</dbReference>
<protein>
    <submittedName>
        <fullName evidence="6">MBL fold metallo-hydrolase</fullName>
    </submittedName>
</protein>
<keyword evidence="2" id="KW-0479">Metal-binding</keyword>
<feature type="domain" description="Metallo-beta-lactamase" evidence="5">
    <location>
        <begin position="13"/>
        <end position="196"/>
    </location>
</feature>
<comment type="cofactor">
    <cofactor evidence="1">
        <name>Zn(2+)</name>
        <dbReference type="ChEBI" id="CHEBI:29105"/>
    </cofactor>
</comment>
<dbReference type="GO" id="GO:0046872">
    <property type="term" value="F:metal ion binding"/>
    <property type="evidence" value="ECO:0007669"/>
    <property type="project" value="UniProtKB-KW"/>
</dbReference>
<proteinExistence type="predicted"/>
<dbReference type="RefSeq" id="WP_301198781.1">
    <property type="nucleotide sequence ID" value="NZ_JAPDPI010000011.1"/>
</dbReference>
<evidence type="ECO:0000256" key="3">
    <source>
        <dbReference type="ARBA" id="ARBA00022801"/>
    </source>
</evidence>
<evidence type="ECO:0000256" key="4">
    <source>
        <dbReference type="ARBA" id="ARBA00022833"/>
    </source>
</evidence>
<keyword evidence="7" id="KW-1185">Reference proteome</keyword>
<dbReference type="Gene3D" id="3.60.15.10">
    <property type="entry name" value="Ribonuclease Z/Hydroxyacylglutathione hydrolase-like"/>
    <property type="match status" value="1"/>
</dbReference>
<dbReference type="CDD" id="cd06262">
    <property type="entry name" value="metallo-hydrolase-like_MBL-fold"/>
    <property type="match status" value="1"/>
</dbReference>
<dbReference type="PANTHER" id="PTHR46233">
    <property type="entry name" value="HYDROXYACYLGLUTATHIONE HYDROLASE GLOC"/>
    <property type="match status" value="1"/>
</dbReference>